<keyword evidence="1" id="KW-0479">Metal-binding</keyword>
<dbReference type="InterPro" id="IPR017907">
    <property type="entry name" value="Znf_RING_CS"/>
</dbReference>
<keyword evidence="5" id="KW-0812">Transmembrane</keyword>
<dbReference type="Proteomes" id="UP001652625">
    <property type="component" value="Chromosome 13"/>
</dbReference>
<evidence type="ECO:0000256" key="4">
    <source>
        <dbReference type="PROSITE-ProRule" id="PRU00175"/>
    </source>
</evidence>
<feature type="transmembrane region" description="Helical" evidence="5">
    <location>
        <begin position="603"/>
        <end position="627"/>
    </location>
</feature>
<dbReference type="InterPro" id="IPR033263">
    <property type="entry name" value="RNF180"/>
</dbReference>
<keyword evidence="2 4" id="KW-0863">Zinc-finger</keyword>
<accession>A0ABM4DD95</accession>
<dbReference type="PROSITE" id="PS00518">
    <property type="entry name" value="ZF_RING_1"/>
    <property type="match status" value="1"/>
</dbReference>
<evidence type="ECO:0000313" key="7">
    <source>
        <dbReference type="Proteomes" id="UP001652625"/>
    </source>
</evidence>
<keyword evidence="7" id="KW-1185">Reference proteome</keyword>
<dbReference type="PANTHER" id="PTHR46717:SF1">
    <property type="entry name" value="E3 UBIQUITIN-PROTEIN LIGASE RNF180"/>
    <property type="match status" value="1"/>
</dbReference>
<dbReference type="PROSITE" id="PS50089">
    <property type="entry name" value="ZF_RING_2"/>
    <property type="match status" value="1"/>
</dbReference>
<organism evidence="7 8">
    <name type="scientific">Hydra vulgaris</name>
    <name type="common">Hydra</name>
    <name type="synonym">Hydra attenuata</name>
    <dbReference type="NCBI Taxonomy" id="6087"/>
    <lineage>
        <taxon>Eukaryota</taxon>
        <taxon>Metazoa</taxon>
        <taxon>Cnidaria</taxon>
        <taxon>Hydrozoa</taxon>
        <taxon>Hydroidolina</taxon>
        <taxon>Anthoathecata</taxon>
        <taxon>Aplanulata</taxon>
        <taxon>Hydridae</taxon>
        <taxon>Hydra</taxon>
    </lineage>
</organism>
<dbReference type="PANTHER" id="PTHR46717">
    <property type="entry name" value="E3 UBIQUITIN-PROTEIN LIGASE RNF180"/>
    <property type="match status" value="1"/>
</dbReference>
<dbReference type="RefSeq" id="XP_065672384.1">
    <property type="nucleotide sequence ID" value="XM_065816312.1"/>
</dbReference>
<dbReference type="Pfam" id="PF13923">
    <property type="entry name" value="zf-C3HC4_2"/>
    <property type="match status" value="1"/>
</dbReference>
<protein>
    <submittedName>
        <fullName evidence="8">Uncharacterized protein LOC101239699 isoform X4</fullName>
    </submittedName>
</protein>
<feature type="transmembrane region" description="Helical" evidence="5">
    <location>
        <begin position="633"/>
        <end position="651"/>
    </location>
</feature>
<proteinExistence type="predicted"/>
<keyword evidence="5" id="KW-1133">Transmembrane helix</keyword>
<dbReference type="InterPro" id="IPR001841">
    <property type="entry name" value="Znf_RING"/>
</dbReference>
<evidence type="ECO:0000256" key="2">
    <source>
        <dbReference type="ARBA" id="ARBA00022771"/>
    </source>
</evidence>
<feature type="domain" description="RING-type" evidence="6">
    <location>
        <begin position="426"/>
        <end position="467"/>
    </location>
</feature>
<sequence length="652" mass="75827">MDCSMDVFMCRKCRSKIFEGKDLLQNHLTNTKCSLWFLQSDEILPWVNELVNEAGWTKGKLYCPNCKARIGSFDFINIIPCECGAETIPAIYCVKSKVDHKKSKMPVIDSLTSNNFDIMDNKNKGLEIQPQEISMQHNSILRLNDDLVFNQSQTFEQLELIDMKTVKHKTCTNTNDLTESGECETSLVELLSFEKENFFVSSFQQENDSFSFVCSKDFSSNFCKKNDHNKIDISEDITLFHQTPEQFLCQTSHHELLDKAPSNRSKRVIHCKCHSKKYINSYLTKRSKKKNRKKYTEDEFVNISYNSTSTSNLVTDDFSRLVCSNCLQVLGDEPTKSISKEISGIIDWVDVDNSQKCGDSFSSTSKTYNIYQPIDFKEVSVFENVDQVCNDKTVLHHERNGIEVGLHHERNDKKSHETEILEEHQCPICWDLFYDPYKTICSHIFCSPCLRQLNKSTHKKPLCPLCRRRIYSVTACEDFKNQLKSLYPNIYFMHFCFLVTCIYAWSLITKILVICRILDFSGQSLRKRSKVENRNKNNVFPLPSPANVMFEGNLASSDTSRIVHYLYVIRTLLMVLFMLVSYLLNGNHRQEHRRFARHLRYAFYFVCFFGMLGTIVIAGLLLTLYAYDFAKCIFGFVVLYFVLTKLLMRYFI</sequence>
<keyword evidence="5" id="KW-0472">Membrane</keyword>
<evidence type="ECO:0000259" key="6">
    <source>
        <dbReference type="PROSITE" id="PS50089"/>
    </source>
</evidence>
<feature type="transmembrane region" description="Helical" evidence="5">
    <location>
        <begin position="562"/>
        <end position="583"/>
    </location>
</feature>
<dbReference type="Gene3D" id="3.30.40.10">
    <property type="entry name" value="Zinc/RING finger domain, C3HC4 (zinc finger)"/>
    <property type="match status" value="1"/>
</dbReference>
<evidence type="ECO:0000256" key="1">
    <source>
        <dbReference type="ARBA" id="ARBA00022723"/>
    </source>
</evidence>
<feature type="transmembrane region" description="Helical" evidence="5">
    <location>
        <begin position="491"/>
        <end position="518"/>
    </location>
</feature>
<evidence type="ECO:0000313" key="8">
    <source>
        <dbReference type="RefSeq" id="XP_065672384.1"/>
    </source>
</evidence>
<keyword evidence="3" id="KW-0862">Zinc</keyword>
<evidence type="ECO:0000256" key="5">
    <source>
        <dbReference type="SAM" id="Phobius"/>
    </source>
</evidence>
<evidence type="ECO:0000256" key="3">
    <source>
        <dbReference type="ARBA" id="ARBA00022833"/>
    </source>
</evidence>
<name>A0ABM4DD95_HYDVU</name>
<dbReference type="SMART" id="SM00184">
    <property type="entry name" value="RING"/>
    <property type="match status" value="1"/>
</dbReference>
<dbReference type="CDD" id="cd16554">
    <property type="entry name" value="RING-HC_RNF180"/>
    <property type="match status" value="1"/>
</dbReference>
<dbReference type="GeneID" id="101239699"/>
<dbReference type="InterPro" id="IPR013083">
    <property type="entry name" value="Znf_RING/FYVE/PHD"/>
</dbReference>
<dbReference type="SUPFAM" id="SSF57850">
    <property type="entry name" value="RING/U-box"/>
    <property type="match status" value="1"/>
</dbReference>
<reference evidence="8" key="1">
    <citation type="submission" date="2025-08" db="UniProtKB">
        <authorList>
            <consortium name="RefSeq"/>
        </authorList>
    </citation>
    <scope>IDENTIFICATION</scope>
</reference>
<gene>
    <name evidence="8" type="primary">LOC101239699</name>
</gene>